<evidence type="ECO:0000313" key="3">
    <source>
        <dbReference type="EMBL" id="GAA2088093.1"/>
    </source>
</evidence>
<dbReference type="EMBL" id="BAAANS010000004">
    <property type="protein sequence ID" value="GAA2088093.1"/>
    <property type="molecule type" value="Genomic_DNA"/>
</dbReference>
<keyword evidence="2" id="KW-0472">Membrane</keyword>
<feature type="compositionally biased region" description="Pro residues" evidence="1">
    <location>
        <begin position="10"/>
        <end position="51"/>
    </location>
</feature>
<feature type="region of interest" description="Disordered" evidence="1">
    <location>
        <begin position="1"/>
        <end position="73"/>
    </location>
</feature>
<keyword evidence="2" id="KW-1133">Transmembrane helix</keyword>
<dbReference type="RefSeq" id="WP_344550525.1">
    <property type="nucleotide sequence ID" value="NZ_BAAANS010000004.1"/>
</dbReference>
<name>A0ABN2WAP8_9ACTN</name>
<gene>
    <name evidence="3" type="ORF">GCM10009759_10000</name>
</gene>
<organism evidence="3 4">
    <name type="scientific">Kitasatospora saccharophila</name>
    <dbReference type="NCBI Taxonomy" id="407973"/>
    <lineage>
        <taxon>Bacteria</taxon>
        <taxon>Bacillati</taxon>
        <taxon>Actinomycetota</taxon>
        <taxon>Actinomycetes</taxon>
        <taxon>Kitasatosporales</taxon>
        <taxon>Streptomycetaceae</taxon>
        <taxon>Kitasatospora</taxon>
    </lineage>
</organism>
<accession>A0ABN2WAP8</accession>
<comment type="caution">
    <text evidence="3">The sequence shown here is derived from an EMBL/GenBank/DDBJ whole genome shotgun (WGS) entry which is preliminary data.</text>
</comment>
<reference evidence="3 4" key="1">
    <citation type="journal article" date="2019" name="Int. J. Syst. Evol. Microbiol.">
        <title>The Global Catalogue of Microorganisms (GCM) 10K type strain sequencing project: providing services to taxonomists for standard genome sequencing and annotation.</title>
        <authorList>
            <consortium name="The Broad Institute Genomics Platform"/>
            <consortium name="The Broad Institute Genome Sequencing Center for Infectious Disease"/>
            <person name="Wu L."/>
            <person name="Ma J."/>
        </authorList>
    </citation>
    <scope>NUCLEOTIDE SEQUENCE [LARGE SCALE GENOMIC DNA]</scope>
    <source>
        <strain evidence="3 4">JCM 14559</strain>
    </source>
</reference>
<evidence type="ECO:0000313" key="4">
    <source>
        <dbReference type="Proteomes" id="UP001500897"/>
    </source>
</evidence>
<keyword evidence="4" id="KW-1185">Reference proteome</keyword>
<dbReference type="Proteomes" id="UP001500897">
    <property type="component" value="Unassembled WGS sequence"/>
</dbReference>
<feature type="transmembrane region" description="Helical" evidence="2">
    <location>
        <begin position="82"/>
        <end position="104"/>
    </location>
</feature>
<protein>
    <submittedName>
        <fullName evidence="3">Uncharacterized protein</fullName>
    </submittedName>
</protein>
<sequence>MADFQDDPPTRPLPPGPPATLPLLPPPATLPLLPPPGAPPPPTTRPLPPPAATRVLPEQPTPATLPDPADLRPVGPARRWTWLLGGLAAGAGAVVLALSLLAHLTDPAPSAAASAATASATSAADGSSSPAPTAPSTAPALYTALADGCALLRPETVERYAKGATCTASPAVGGTVSARGTWTGGGGYATVEVGVLLSPQAGSVYQQTVTVDRTSASGAGGKITGDRTVPGLGDRATVLHVAYGNFGRVTLTALRGNALITVDYSAAAGSGPSAEGAPDPAEAAAVAFAQDALGTLTAP</sequence>
<evidence type="ECO:0000256" key="1">
    <source>
        <dbReference type="SAM" id="MobiDB-lite"/>
    </source>
</evidence>
<evidence type="ECO:0000256" key="2">
    <source>
        <dbReference type="SAM" id="Phobius"/>
    </source>
</evidence>
<proteinExistence type="predicted"/>
<keyword evidence="2" id="KW-0812">Transmembrane</keyword>